<reference evidence="2" key="1">
    <citation type="submission" date="2022-11" db="UniProtKB">
        <authorList>
            <consortium name="WormBaseParasite"/>
        </authorList>
    </citation>
    <scope>IDENTIFICATION</scope>
</reference>
<dbReference type="WBParaSite" id="PEQ_0000033201-mRNA-1">
    <property type="protein sequence ID" value="PEQ_0000033201-mRNA-1"/>
    <property type="gene ID" value="PEQ_0000033201"/>
</dbReference>
<proteinExistence type="predicted"/>
<accession>A0A914R1K4</accession>
<dbReference type="Proteomes" id="UP000887564">
    <property type="component" value="Unplaced"/>
</dbReference>
<name>A0A914R1K4_PAREQ</name>
<keyword evidence="1" id="KW-1185">Reference proteome</keyword>
<dbReference type="AlphaFoldDB" id="A0A914R1K4"/>
<evidence type="ECO:0000313" key="1">
    <source>
        <dbReference type="Proteomes" id="UP000887564"/>
    </source>
</evidence>
<organism evidence="1 2">
    <name type="scientific">Parascaris equorum</name>
    <name type="common">Equine roundworm</name>
    <dbReference type="NCBI Taxonomy" id="6256"/>
    <lineage>
        <taxon>Eukaryota</taxon>
        <taxon>Metazoa</taxon>
        <taxon>Ecdysozoa</taxon>
        <taxon>Nematoda</taxon>
        <taxon>Chromadorea</taxon>
        <taxon>Rhabditida</taxon>
        <taxon>Spirurina</taxon>
        <taxon>Ascaridomorpha</taxon>
        <taxon>Ascaridoidea</taxon>
        <taxon>Ascarididae</taxon>
        <taxon>Parascaris</taxon>
    </lineage>
</organism>
<sequence length="347" mass="38080">MMLADTLAGWTQSDDGFAKLKIYFDERGKHLYDTVLDDAGNDYLFEQLRIAMTKRMGMVYGEVDTFENSEAYNDPAFRQKVMKGYNDSVESYNSLFAIVANLQTYRYGLGLDGAKVPPKLHPGEVTFKRGGKGELVMTIDLHFSAIRIHNKGSDGKPGGMFNPPAGYPVTITIESIGGNDLKDAEKTKAGFTNEELEAYNKAYSQTVEAIMTMGEAAVTVVAPEAGLAFAIVHADMNALARQASAHFGASHPYATGFSKVIAAGADKIDISHYKQNVTDESRKADEFRLSLMGSGGFAYHDGNLGDKVVTRPYSLPAHETAKVWDEKGIQSFLDAYPDEVDIEKYKE</sequence>
<protein>
    <submittedName>
        <fullName evidence="2">Uncharacterized protein</fullName>
    </submittedName>
</protein>
<evidence type="ECO:0000313" key="2">
    <source>
        <dbReference type="WBParaSite" id="PEQ_0000033201-mRNA-1"/>
    </source>
</evidence>